<keyword evidence="3" id="KW-1185">Reference proteome</keyword>
<proteinExistence type="predicted"/>
<evidence type="ECO:0000256" key="1">
    <source>
        <dbReference type="SAM" id="Phobius"/>
    </source>
</evidence>
<dbReference type="EMBL" id="JAQOUE010000001">
    <property type="protein sequence ID" value="MDT7043670.1"/>
    <property type="molecule type" value="Genomic_DNA"/>
</dbReference>
<comment type="caution">
    <text evidence="2">The sequence shown here is derived from an EMBL/GenBank/DDBJ whole genome shotgun (WGS) entry which is preliminary data.</text>
</comment>
<evidence type="ECO:0000313" key="3">
    <source>
        <dbReference type="Proteomes" id="UP001250932"/>
    </source>
</evidence>
<organism evidence="2 3">
    <name type="scientific">Candidatus Nitronereus thalassa</name>
    <dbReference type="NCBI Taxonomy" id="3020898"/>
    <lineage>
        <taxon>Bacteria</taxon>
        <taxon>Pseudomonadati</taxon>
        <taxon>Nitrospirota</taxon>
        <taxon>Nitrospiria</taxon>
        <taxon>Nitrospirales</taxon>
        <taxon>Nitrospiraceae</taxon>
        <taxon>Candidatus Nitronereus</taxon>
    </lineage>
</organism>
<keyword evidence="1" id="KW-1133">Transmembrane helix</keyword>
<feature type="transmembrane region" description="Helical" evidence="1">
    <location>
        <begin position="32"/>
        <end position="50"/>
    </location>
</feature>
<gene>
    <name evidence="2" type="ORF">PPG34_15050</name>
</gene>
<protein>
    <submittedName>
        <fullName evidence="2">Uncharacterized protein</fullName>
    </submittedName>
</protein>
<reference evidence="2 3" key="1">
    <citation type="journal article" date="2023" name="ISME J.">
        <title>Cultivation and genomic characterization of novel and ubiquitous marine nitrite-oxidizing bacteria from the Nitrospirales.</title>
        <authorList>
            <person name="Mueller A.J."/>
            <person name="Daebeler A."/>
            <person name="Herbold C.W."/>
            <person name="Kirkegaard R.H."/>
            <person name="Daims H."/>
        </authorList>
    </citation>
    <scope>NUCLEOTIDE SEQUENCE [LARGE SCALE GENOMIC DNA]</scope>
    <source>
        <strain evidence="2 3">EB</strain>
    </source>
</reference>
<accession>A0ABU3KB11</accession>
<dbReference type="Proteomes" id="UP001250932">
    <property type="component" value="Unassembled WGS sequence"/>
</dbReference>
<sequence length="274" mass="29796">MKRILRNVFLFFFLAMLLPAMLQLSLPRNASVLVGALAMGLSVIALFRPLPSLGLGHRGISSSVCFAALMLLMPPNGQQAAPNETMAKDISTASVETVASPPIDTFRTFTAKDVVWDKYTKPHREVVLAGVNKLHRENSRCKDIDPGTATRSTKRGTKNNPVFFVTCGEGTQAFNAYFSKSDVVSKKTLVAARHISQGEAVLLCEQYAKAKAAHPGTVDFSKFLDLGVRELGDGRTRVVSSFTAKNSFNMELKYNVTCLLNAKGLIEGHISEAT</sequence>
<keyword evidence="1" id="KW-0472">Membrane</keyword>
<name>A0ABU3KB11_9BACT</name>
<dbReference type="RefSeq" id="WP_313834235.1">
    <property type="nucleotide sequence ID" value="NZ_JAQOUE010000001.1"/>
</dbReference>
<keyword evidence="1" id="KW-0812">Transmembrane</keyword>
<evidence type="ECO:0000313" key="2">
    <source>
        <dbReference type="EMBL" id="MDT7043670.1"/>
    </source>
</evidence>